<keyword evidence="2" id="KW-1185">Reference proteome</keyword>
<reference evidence="1" key="1">
    <citation type="submission" date="2021-08" db="EMBL/GenBank/DDBJ databases">
        <title>Chromosome-Level Trichoderma cornu-damae using Hi-C Data.</title>
        <authorList>
            <person name="Kim C.S."/>
        </authorList>
    </citation>
    <scope>NUCLEOTIDE SEQUENCE</scope>
    <source>
        <strain evidence="1">KA19-0412C</strain>
    </source>
</reference>
<evidence type="ECO:0000313" key="2">
    <source>
        <dbReference type="Proteomes" id="UP000827724"/>
    </source>
</evidence>
<dbReference type="Proteomes" id="UP000827724">
    <property type="component" value="Unassembled WGS sequence"/>
</dbReference>
<dbReference type="EMBL" id="JAIWOZ010000004">
    <property type="protein sequence ID" value="KAH6607004.1"/>
    <property type="molecule type" value="Genomic_DNA"/>
</dbReference>
<proteinExistence type="predicted"/>
<sequence length="408" mass="44738">MTQSRSAKQTTSVASSFLPDKPLEIKRLQTVISDEELDITIETLKTLSQHPSLTKSKLCRDLRTAVYDFRLSCATGINSITRISAALYDEKYLEARILLSEMRLRGEEPKLGSLCRWVRDLDVVTQPTSINSRERSPKDNELLKVLDAVLRVSCPVDFNTDVTKLLPGSSSHIAFQPTWDLRSSTQSHQVYDSVLDGSIFCSTTSSIASSLRIIETTPGHLRNPPNYHPAILYTSLPHTIPLSSECPRITHHKHPKVPNLSLATNVLTPAECKAIIAIGESVGFLPDTPIRDSGDTSILAHNFYWICQRLSVVVYLAVSIDASVYTAMSLVLNIDVISTEPGHHRASASINAKFLLLKLAGAAPLVLNSHMNPQLVYGSIPVALLTCMSSAPPISQQSIIGFGSCRKV</sequence>
<evidence type="ECO:0000313" key="1">
    <source>
        <dbReference type="EMBL" id="KAH6607004.1"/>
    </source>
</evidence>
<protein>
    <submittedName>
        <fullName evidence="1">Prolyl 4-hydroxylase</fullName>
    </submittedName>
</protein>
<comment type="caution">
    <text evidence="1">The sequence shown here is derived from an EMBL/GenBank/DDBJ whole genome shotgun (WGS) entry which is preliminary data.</text>
</comment>
<gene>
    <name evidence="1" type="ORF">Trco_006157</name>
</gene>
<name>A0A9P8QKU4_9HYPO</name>
<dbReference type="AlphaFoldDB" id="A0A9P8QKU4"/>
<dbReference type="OrthoDB" id="69177at2759"/>
<accession>A0A9P8QKU4</accession>
<organism evidence="1 2">
    <name type="scientific">Trichoderma cornu-damae</name>
    <dbReference type="NCBI Taxonomy" id="654480"/>
    <lineage>
        <taxon>Eukaryota</taxon>
        <taxon>Fungi</taxon>
        <taxon>Dikarya</taxon>
        <taxon>Ascomycota</taxon>
        <taxon>Pezizomycotina</taxon>
        <taxon>Sordariomycetes</taxon>
        <taxon>Hypocreomycetidae</taxon>
        <taxon>Hypocreales</taxon>
        <taxon>Hypocreaceae</taxon>
        <taxon>Trichoderma</taxon>
    </lineage>
</organism>